<dbReference type="AlphaFoldDB" id="A0A6J7E7E5"/>
<reference evidence="1" key="1">
    <citation type="submission" date="2020-05" db="EMBL/GenBank/DDBJ databases">
        <authorList>
            <person name="Chiriac C."/>
            <person name="Salcher M."/>
            <person name="Ghai R."/>
            <person name="Kavagutti S V."/>
        </authorList>
    </citation>
    <scope>NUCLEOTIDE SEQUENCE</scope>
</reference>
<dbReference type="EMBL" id="CAFBLO010000135">
    <property type="protein sequence ID" value="CAB4877050.1"/>
    <property type="molecule type" value="Genomic_DNA"/>
</dbReference>
<name>A0A6J7E7E5_9ZZZZ</name>
<gene>
    <name evidence="1" type="ORF">UFOPK3364_01073</name>
</gene>
<evidence type="ECO:0000313" key="1">
    <source>
        <dbReference type="EMBL" id="CAB4877050.1"/>
    </source>
</evidence>
<accession>A0A6J7E7E5</accession>
<organism evidence="1">
    <name type="scientific">freshwater metagenome</name>
    <dbReference type="NCBI Taxonomy" id="449393"/>
    <lineage>
        <taxon>unclassified sequences</taxon>
        <taxon>metagenomes</taxon>
        <taxon>ecological metagenomes</taxon>
    </lineage>
</organism>
<proteinExistence type="predicted"/>
<protein>
    <submittedName>
        <fullName evidence="1">Unannotated protein</fullName>
    </submittedName>
</protein>
<sequence>MGGANDAAATTTNGPRVTPAMRPKAVIVAALPDFSAQWASATRSAMAQTSSLVTPSVGNQTVTPTPVDRIAHSIAGTATTTKVKPTATLNR</sequence>